<dbReference type="SUPFAM" id="SSF51126">
    <property type="entry name" value="Pectin lyase-like"/>
    <property type="match status" value="1"/>
</dbReference>
<dbReference type="RefSeq" id="WP_257450764.1">
    <property type="nucleotide sequence ID" value="NZ_JANIPJ010000020.1"/>
</dbReference>
<keyword evidence="1" id="KW-0479">Metal-binding</keyword>
<evidence type="ECO:0000256" key="1">
    <source>
        <dbReference type="ARBA" id="ARBA00022723"/>
    </source>
</evidence>
<dbReference type="Gene3D" id="2.60.40.1080">
    <property type="match status" value="1"/>
</dbReference>
<keyword evidence="5" id="KW-1185">Reference proteome</keyword>
<dbReference type="PANTHER" id="PTHR42970:SF1">
    <property type="entry name" value="PECTATE LYASE C-RELATED"/>
    <property type="match status" value="1"/>
</dbReference>
<dbReference type="InterPro" id="IPR011050">
    <property type="entry name" value="Pectin_lyase_fold/virulence"/>
</dbReference>
<dbReference type="Pfam" id="PF00395">
    <property type="entry name" value="SLH"/>
    <property type="match status" value="3"/>
</dbReference>
<dbReference type="EMBL" id="JANIPJ010000020">
    <property type="protein sequence ID" value="MCR2806872.1"/>
    <property type="molecule type" value="Genomic_DNA"/>
</dbReference>
<accession>A0A9X2SD99</accession>
<dbReference type="Gene3D" id="2.60.40.10">
    <property type="entry name" value="Immunoglobulins"/>
    <property type="match status" value="1"/>
</dbReference>
<gene>
    <name evidence="4" type="ORF">NQZ67_23590</name>
</gene>
<dbReference type="InterPro" id="IPR012334">
    <property type="entry name" value="Pectin_lyas_fold"/>
</dbReference>
<dbReference type="InterPro" id="IPR001119">
    <property type="entry name" value="SLH_dom"/>
</dbReference>
<keyword evidence="2" id="KW-0325">Glycoprotein</keyword>
<dbReference type="GO" id="GO:0046872">
    <property type="term" value="F:metal ion binding"/>
    <property type="evidence" value="ECO:0007669"/>
    <property type="project" value="UniProtKB-KW"/>
</dbReference>
<dbReference type="InterPro" id="IPR013783">
    <property type="entry name" value="Ig-like_fold"/>
</dbReference>
<evidence type="ECO:0000259" key="3">
    <source>
        <dbReference type="PROSITE" id="PS51272"/>
    </source>
</evidence>
<dbReference type="Gene3D" id="2.60.120.200">
    <property type="match status" value="1"/>
</dbReference>
<organism evidence="4 5">
    <name type="scientific">Paenibacillus soyae</name>
    <dbReference type="NCBI Taxonomy" id="2969249"/>
    <lineage>
        <taxon>Bacteria</taxon>
        <taxon>Bacillati</taxon>
        <taxon>Bacillota</taxon>
        <taxon>Bacilli</taxon>
        <taxon>Bacillales</taxon>
        <taxon>Paenibacillaceae</taxon>
        <taxon>Paenibacillus</taxon>
    </lineage>
</organism>
<dbReference type="PROSITE" id="PS51272">
    <property type="entry name" value="SLH"/>
    <property type="match status" value="3"/>
</dbReference>
<name>A0A9X2SD99_9BACL</name>
<dbReference type="Gene3D" id="2.160.20.10">
    <property type="entry name" value="Single-stranded right-handed beta-helix, Pectin lyase-like"/>
    <property type="match status" value="1"/>
</dbReference>
<dbReference type="InterPro" id="IPR052063">
    <property type="entry name" value="Polysaccharide_Lyase_1"/>
</dbReference>
<feature type="domain" description="SLH" evidence="3">
    <location>
        <begin position="1423"/>
        <end position="1486"/>
    </location>
</feature>
<feature type="domain" description="SLH" evidence="3">
    <location>
        <begin position="1363"/>
        <end position="1422"/>
    </location>
</feature>
<feature type="domain" description="SLH" evidence="3">
    <location>
        <begin position="1491"/>
        <end position="1550"/>
    </location>
</feature>
<evidence type="ECO:0000313" key="5">
    <source>
        <dbReference type="Proteomes" id="UP001141950"/>
    </source>
</evidence>
<comment type="caution">
    <text evidence="4">The sequence shown here is derived from an EMBL/GenBank/DDBJ whole genome shotgun (WGS) entry which is preliminary data.</text>
</comment>
<reference evidence="4" key="1">
    <citation type="submission" date="2022-08" db="EMBL/GenBank/DDBJ databases">
        <title>The genomic sequence of strain Paenibacillus sp. SCIV0701.</title>
        <authorList>
            <person name="Zhao H."/>
        </authorList>
    </citation>
    <scope>NUCLEOTIDE SEQUENCE</scope>
    <source>
        <strain evidence="4">SCIV0701</strain>
    </source>
</reference>
<proteinExistence type="predicted"/>
<dbReference type="Proteomes" id="UP001141950">
    <property type="component" value="Unassembled WGS sequence"/>
</dbReference>
<sequence>MNRNNNGFRFRKVLAVFLSFSIALSLAWVIPGGTTAIQAEEERFSGADILAFPGAEGGGAYTSGGRGGDVYIVDSLEDYSESEAPIEGTLRDGIESTPAEGRTIVFHVSGTIELERSLRFANIKNLTIAGQTAPGNGITIAGWDTNISNSENIIIRYIAFRPGATNVFGGSDSMDALWGRDNNYFILDHCSFSWNTDETLSAYRGENGTIQWSIISESLTLSGHSKGRHGYGGIAGGDKTTFHHNLYVSHTSRNPRLGGGYAGAADAEHVAVLQFSNNVVYNYGFNGVYGGGFTFTNFMNNIVLPGPGTRDAVANQIIDAGESGKLGGFYINGNRIVNETMDETTGLLTGSSEHVKNSGDSSGDSITTYATEPFLSADSTGVNSGVTNEAFDDYVTNGVVAANDQLLSDILAQAGATYPRRDAIDARIVAEVEQGLGRYINTENEVGGYISEFGVIEEQRPADFDTNANGMADAWEADQGILNDEDAYQTITDSGYTWLELYINGLVDMDHAAENPDAQLAAPVNNAQIALGDAAQVEVNASSAFGHDIAKVAVYNGSQYLGDAVLDGDKYVYAIEGLADGSYYISARVTDSEGNATQTTAAHVHVNTDSGTLGEDWISADIGTPDVPGTGSMTDGVITVKGSGKLGVSEGVTAQSEEADSAVDDFHYVYQEMTGDMEFTVKLEEIGAVDNHAFTGLMVRDGLTEDSAAAALGLSWVKISNAYCWSVYLAGRDAEGEAFDELTETLDSASRAEEAGFQLLPDIPFKINGVEQGYWLKLGRKGDTFYAYGSLDGEEWTPIGERTIAMDGSVFVGFAVDSNDVANALKQLNYAKYSNISLKDSFKPIGEDDEMGPLVPVDGLTEIDQAEFLTVTTDGAKMVLEQAAAEGKMTKSTADLASNVSYLVFPESNANVTMEMDVTITSTTSASNDMGLYVGAFNIGDNEELFASLGFRNGSSQSLTGIWSKLGKENLAAGNGSSQTNNGSANTKPSYKLGETYHVTFVKSADGYAVHYTGVDENGDPLDATKVFKATEAVLSSLDYLDEEVQLGFALTGVTAEIRNLELKDEYGRLMYAQNPILVTDIAVSGAEGASAITTKSGTLQMNAEVGPVNAVNKAVAWAVYEADGASTDKAVISEGGVLTAAKNGTVKVVATAKDGSGATGSATIAISGQSGASSDGGGSSYIPAPADPGTAWELQEASAVASLEEGDTEAVFPIGKVKGLGDRALEVHSSDVSMKIPSSVLGQLIELLKNGTDADLIVRMEKEDAEEEGTIQPNLKAGSAFYQLELLVKDQDGKEWSLSEFSEPVQIVLPALNQGLDQALLGIYVYEEDAEEWQYVGGKVDADNGTITAWAPHFSQYAVMEFDKRFADVPSTHWAYETLKVLAAKHIVTGMTDTEFEPEGLTTRAEFVKMLVHALGLEASGFELPFADIEAGAWYEAAVGAAYEAGIVNGVTEQEFAPEERITREQMAALLVRAYDYVHPSEAAAEAGNLASYQDGAQVSDWARADVSKAIELGLMQGQTADTFAPQSDAERAETAQAILNLMAALDLM</sequence>
<dbReference type="PANTHER" id="PTHR42970">
    <property type="entry name" value="PECTATE LYASE C-RELATED"/>
    <property type="match status" value="1"/>
</dbReference>
<protein>
    <submittedName>
        <fullName evidence="4">S-layer homology domain-containing protein</fullName>
    </submittedName>
</protein>
<evidence type="ECO:0000313" key="4">
    <source>
        <dbReference type="EMBL" id="MCR2806872.1"/>
    </source>
</evidence>
<evidence type="ECO:0000256" key="2">
    <source>
        <dbReference type="ARBA" id="ARBA00023180"/>
    </source>
</evidence>